<accession>A0A6A1WPP2</accession>
<keyword evidence="5" id="KW-0677">Repeat</keyword>
<evidence type="ECO:0000313" key="12">
    <source>
        <dbReference type="Proteomes" id="UP000516437"/>
    </source>
</evidence>
<comment type="similarity">
    <text evidence="2">Belongs to the WD repeat DDB2/WDR76 family.</text>
</comment>
<dbReference type="PANTHER" id="PTHR14773">
    <property type="entry name" value="WD REPEAT-CONTAINING PROTEIN 76"/>
    <property type="match status" value="1"/>
</dbReference>
<dbReference type="GO" id="GO:0005634">
    <property type="term" value="C:nucleus"/>
    <property type="evidence" value="ECO:0007669"/>
    <property type="project" value="TreeGrafter"/>
</dbReference>
<feature type="repeat" description="WD" evidence="8">
    <location>
        <begin position="308"/>
        <end position="343"/>
    </location>
</feature>
<evidence type="ECO:0000256" key="9">
    <source>
        <dbReference type="SAM" id="MobiDB-lite"/>
    </source>
</evidence>
<dbReference type="InterPro" id="IPR001680">
    <property type="entry name" value="WD40_rpt"/>
</dbReference>
<keyword evidence="12" id="KW-1185">Reference proteome</keyword>
<dbReference type="PANTHER" id="PTHR14773:SF0">
    <property type="entry name" value="WD REPEAT-CONTAINING PROTEIN 76"/>
    <property type="match status" value="1"/>
</dbReference>
<dbReference type="PROSITE" id="PS00678">
    <property type="entry name" value="WD_REPEATS_1"/>
    <property type="match status" value="1"/>
</dbReference>
<organism evidence="11 12">
    <name type="scientific">Morella rubra</name>
    <name type="common">Chinese bayberry</name>
    <dbReference type="NCBI Taxonomy" id="262757"/>
    <lineage>
        <taxon>Eukaryota</taxon>
        <taxon>Viridiplantae</taxon>
        <taxon>Streptophyta</taxon>
        <taxon>Embryophyta</taxon>
        <taxon>Tracheophyta</taxon>
        <taxon>Spermatophyta</taxon>
        <taxon>Magnoliopsida</taxon>
        <taxon>eudicotyledons</taxon>
        <taxon>Gunneridae</taxon>
        <taxon>Pentapetalae</taxon>
        <taxon>rosids</taxon>
        <taxon>fabids</taxon>
        <taxon>Fagales</taxon>
        <taxon>Myricaceae</taxon>
        <taxon>Morella</taxon>
    </lineage>
</organism>
<evidence type="ECO:0000313" key="10">
    <source>
        <dbReference type="EMBL" id="KAB1199002.1"/>
    </source>
</evidence>
<evidence type="ECO:0000256" key="2">
    <source>
        <dbReference type="ARBA" id="ARBA00005434"/>
    </source>
</evidence>
<evidence type="ECO:0000256" key="4">
    <source>
        <dbReference type="ARBA" id="ARBA00022574"/>
    </source>
</evidence>
<evidence type="ECO:0000256" key="7">
    <source>
        <dbReference type="ARBA" id="ARBA00023125"/>
    </source>
</evidence>
<dbReference type="GO" id="GO:0006974">
    <property type="term" value="P:DNA damage response"/>
    <property type="evidence" value="ECO:0007669"/>
    <property type="project" value="UniProtKB-KW"/>
</dbReference>
<dbReference type="GO" id="GO:2000001">
    <property type="term" value="P:regulation of DNA damage checkpoint"/>
    <property type="evidence" value="ECO:0007669"/>
    <property type="project" value="TreeGrafter"/>
</dbReference>
<reference evidence="11 12" key="2">
    <citation type="journal article" date="2019" name="Plant Biotechnol. J.">
        <title>The red bayberry genome and genetic basis of sex determination.</title>
        <authorList>
            <person name="Jia H.M."/>
            <person name="Jia H.J."/>
            <person name="Cai Q.L."/>
            <person name="Wang Y."/>
            <person name="Zhao H.B."/>
            <person name="Yang W.F."/>
            <person name="Wang G.Y."/>
            <person name="Li Y.H."/>
            <person name="Zhan D.L."/>
            <person name="Shen Y.T."/>
            <person name="Niu Q.F."/>
            <person name="Chang L."/>
            <person name="Qiu J."/>
            <person name="Zhao L."/>
            <person name="Xie H.B."/>
            <person name="Fu W.Y."/>
            <person name="Jin J."/>
            <person name="Li X.W."/>
            <person name="Jiao Y."/>
            <person name="Zhou C.C."/>
            <person name="Tu T."/>
            <person name="Chai C.Y."/>
            <person name="Gao J.L."/>
            <person name="Fan L.J."/>
            <person name="van de Weg E."/>
            <person name="Wang J.Y."/>
            <person name="Gao Z.S."/>
        </authorList>
    </citation>
    <scope>NUCLEOTIDE SEQUENCE [LARGE SCALE GENOMIC DNA]</scope>
    <source>
        <tissue evidence="11">Leaves</tissue>
    </source>
</reference>
<evidence type="ECO:0000256" key="6">
    <source>
        <dbReference type="ARBA" id="ARBA00022763"/>
    </source>
</evidence>
<dbReference type="Pfam" id="PF00400">
    <property type="entry name" value="WD40"/>
    <property type="match status" value="2"/>
</dbReference>
<sequence length="481" mass="53120">MASSQKLTEYELKRLENIRRNDQMMAALKLHSKATELSASSKRQRVATKAYKVTPEKKQETEAPVVIRRSLRTRGMPPDYADSKGLDDTVEASAKVAKSSTASKPSPRDLGPLSVRDAYCGTGSDKVIIERILGVSKIPHKEFGVENGWGLKRSLDDSGSCLELGSLSLNEENIARVVPGRIMNVRFIPCSDRRIIVVGNKFGNVGFWDVDSSVQGEDGIHLYHPHPGPVSGISIQKQSLPKIFTSCYDGFIRVMDPQKEVFDLVYSSDDTIYSLSQRQDDMQCLYFSEGPGGLNIWDDRAGKCSTQWNLHGSRINSIDFNSENSNLMATSSSDGTASIWDLRRIPADQPNPLKEVSHKRAVHSAYFSPSGRSLVTTSMDDTVGVVSGANFGETSMIKHDNQTGRWISSFRAIWGWDDSYVFIGNMKRGVDVISPAQRRTIFTLQSPHMSAIPCRFDADPYNIGTLAGATSGGQVYMWTLG</sequence>
<comment type="caution">
    <text evidence="11">The sequence shown here is derived from an EMBL/GenBank/DDBJ whole genome shotgun (WGS) entry which is preliminary data.</text>
</comment>
<keyword evidence="6" id="KW-0227">DNA damage</keyword>
<feature type="region of interest" description="Disordered" evidence="9">
    <location>
        <begin position="33"/>
        <end position="111"/>
    </location>
</feature>
<dbReference type="InterPro" id="IPR015943">
    <property type="entry name" value="WD40/YVTN_repeat-like_dom_sf"/>
</dbReference>
<feature type="compositionally biased region" description="Low complexity" evidence="9">
    <location>
        <begin position="92"/>
        <end position="104"/>
    </location>
</feature>
<dbReference type="GO" id="GO:0003677">
    <property type="term" value="F:DNA binding"/>
    <property type="evidence" value="ECO:0007669"/>
    <property type="project" value="UniProtKB-KW"/>
</dbReference>
<dbReference type="InterPro" id="IPR019775">
    <property type="entry name" value="WD40_repeat_CS"/>
</dbReference>
<evidence type="ECO:0000256" key="8">
    <source>
        <dbReference type="PROSITE-ProRule" id="PRU00221"/>
    </source>
</evidence>
<protein>
    <recommendedName>
        <fullName evidence="3">WD repeat-containing protein 76</fullName>
    </recommendedName>
</protein>
<evidence type="ECO:0000256" key="3">
    <source>
        <dbReference type="ARBA" id="ARBA00021234"/>
    </source>
</evidence>
<evidence type="ECO:0000256" key="1">
    <source>
        <dbReference type="ARBA" id="ARBA00002530"/>
    </source>
</evidence>
<dbReference type="InterPro" id="IPR036322">
    <property type="entry name" value="WD40_repeat_dom_sf"/>
</dbReference>
<dbReference type="OrthoDB" id="9890280at2759"/>
<dbReference type="PROSITE" id="PS50294">
    <property type="entry name" value="WD_REPEATS_REGION"/>
    <property type="match status" value="1"/>
</dbReference>
<comment type="function">
    <text evidence="1">Specifically binds 5-hydroxymethylcytosine (5hmC), suggesting that it acts as a specific reader of 5hmC.</text>
</comment>
<dbReference type="SUPFAM" id="SSF50978">
    <property type="entry name" value="WD40 repeat-like"/>
    <property type="match status" value="1"/>
</dbReference>
<dbReference type="FunFam" id="2.130.10.10:FF:000180">
    <property type="entry name" value="WD repeat-containing protein 76"/>
    <property type="match status" value="1"/>
</dbReference>
<dbReference type="InterPro" id="IPR050853">
    <property type="entry name" value="WD_repeat_DNA-damage-binding"/>
</dbReference>
<keyword evidence="4 8" id="KW-0853">WD repeat</keyword>
<gene>
    <name evidence="10" type="ORF">CJ030_MR0G029404</name>
    <name evidence="11" type="ORF">CJ030_MR1G029389</name>
</gene>
<dbReference type="EMBL" id="RXIC02000511">
    <property type="protein sequence ID" value="KAB1199002.1"/>
    <property type="molecule type" value="Genomic_DNA"/>
</dbReference>
<reference evidence="11" key="3">
    <citation type="submission" date="2019-09" db="EMBL/GenBank/DDBJ databases">
        <authorList>
            <person name="Gao Z."/>
        </authorList>
    </citation>
    <scope>NUCLEOTIDE SEQUENCE</scope>
    <source>
        <tissue evidence="11">Leaves</tissue>
    </source>
</reference>
<keyword evidence="7" id="KW-0238">DNA-binding</keyword>
<dbReference type="EMBL" id="RXIC02000019">
    <property type="protein sequence ID" value="KAB1227241.1"/>
    <property type="molecule type" value="Genomic_DNA"/>
</dbReference>
<dbReference type="SMR" id="A0A6A1WPP2"/>
<dbReference type="Proteomes" id="UP000516437">
    <property type="component" value="Chromosome 1"/>
</dbReference>
<dbReference type="PROSITE" id="PS50082">
    <property type="entry name" value="WD_REPEATS_2"/>
    <property type="match status" value="1"/>
</dbReference>
<proteinExistence type="inferred from homology"/>
<evidence type="ECO:0000256" key="5">
    <source>
        <dbReference type="ARBA" id="ARBA00022737"/>
    </source>
</evidence>
<dbReference type="Gene3D" id="2.130.10.10">
    <property type="entry name" value="YVTN repeat-like/Quinoprotein amine dehydrogenase"/>
    <property type="match status" value="1"/>
</dbReference>
<reference evidence="11" key="1">
    <citation type="submission" date="2018-07" db="EMBL/GenBank/DDBJ databases">
        <authorList>
            <person name="Gao Z.-S."/>
            <person name="Jia H.-M."/>
            <person name="Jia H.-J."/>
            <person name="Cai Q.-L."/>
            <person name="Wang Y."/>
            <person name="Zhao H.-B."/>
        </authorList>
    </citation>
    <scope>NUCLEOTIDE SEQUENCE</scope>
    <source>
        <tissue evidence="11">Leaves</tissue>
    </source>
</reference>
<dbReference type="AlphaFoldDB" id="A0A6A1WPP2"/>
<evidence type="ECO:0000313" key="11">
    <source>
        <dbReference type="EMBL" id="KAB1227241.1"/>
    </source>
</evidence>
<dbReference type="SMART" id="SM00320">
    <property type="entry name" value="WD40"/>
    <property type="match status" value="3"/>
</dbReference>
<name>A0A6A1WPP2_9ROSI</name>